<dbReference type="SUPFAM" id="SSF51679">
    <property type="entry name" value="Bacterial luciferase-like"/>
    <property type="match status" value="1"/>
</dbReference>
<keyword evidence="3" id="KW-1185">Reference proteome</keyword>
<gene>
    <name evidence="2" type="ORF">BSL82_18355</name>
</gene>
<proteinExistence type="predicted"/>
<dbReference type="InterPro" id="IPR011251">
    <property type="entry name" value="Luciferase-like_dom"/>
</dbReference>
<dbReference type="Pfam" id="PF00296">
    <property type="entry name" value="Bac_luciferase"/>
    <property type="match status" value="1"/>
</dbReference>
<dbReference type="InterPro" id="IPR036661">
    <property type="entry name" value="Luciferase-like_sf"/>
</dbReference>
<evidence type="ECO:0000259" key="1">
    <source>
        <dbReference type="Pfam" id="PF00296"/>
    </source>
</evidence>
<feature type="domain" description="Luciferase-like" evidence="1">
    <location>
        <begin position="5"/>
        <end position="253"/>
    </location>
</feature>
<dbReference type="InterPro" id="IPR050564">
    <property type="entry name" value="F420-G6PD/mer"/>
</dbReference>
<name>A0A1L4A0J8_9SPHN</name>
<dbReference type="RefSeq" id="WP_072598989.1">
    <property type="nucleotide sequence ID" value="NZ_CP018223.1"/>
</dbReference>
<sequence length="315" mass="34903">MNEVKVGIMLPTHVPREQPFSTNLLVETAQWAEAQGFDTLWAGDHIVHPWQFLESLTSLTWAAAHTSRIEIGTCVLLLPMRQLAVVAAQLSALAVLSQGRFKLGIGVGGEWPREWQAAGISLKERGARLDEAIPLLRRLFAGEAVAFEGRFTTLPDVTLGPAPPHIPFYLAGRAPVALARAGTAADGWIGFFLTPNGFARDNKIIDEARRQANRLDQSFQRGMLLNFHIDSSDEIAAEKSLNMNLGFPRELKLAGNTHQLKAFALAGTARCIIDRLKQYISVGCNMFSLAPMDKRDREYREQLQILANEILPEIR</sequence>
<reference evidence="2 3" key="1">
    <citation type="submission" date="2016-11" db="EMBL/GenBank/DDBJ databases">
        <title>Complete Genome Sequence of alachlor-degrading Sphingomonas sp. strain JJ-A5.</title>
        <authorList>
            <person name="Lee H."/>
            <person name="Ka J.-O."/>
        </authorList>
    </citation>
    <scope>NUCLEOTIDE SEQUENCE [LARGE SCALE GENOMIC DNA]</scope>
    <source>
        <strain evidence="2 3">JJ-A5</strain>
        <plasmid evidence="3">phsl2</plasmid>
    </source>
</reference>
<dbReference type="Gene3D" id="3.20.20.30">
    <property type="entry name" value="Luciferase-like domain"/>
    <property type="match status" value="1"/>
</dbReference>
<dbReference type="Proteomes" id="UP000182063">
    <property type="component" value="Plasmid pHSL2"/>
</dbReference>
<dbReference type="PANTHER" id="PTHR43244:SF2">
    <property type="entry name" value="CONSERVED HYPOTHETICAL ALANINE AND PROLINE-RICH PROTEIN"/>
    <property type="match status" value="1"/>
</dbReference>
<dbReference type="AlphaFoldDB" id="A0A1L4A0J8"/>
<organism evidence="2 3">
    <name type="scientific">Tardibacter chloracetimidivorans</name>
    <dbReference type="NCBI Taxonomy" id="1921510"/>
    <lineage>
        <taxon>Bacteria</taxon>
        <taxon>Pseudomonadati</taxon>
        <taxon>Pseudomonadota</taxon>
        <taxon>Alphaproteobacteria</taxon>
        <taxon>Sphingomonadales</taxon>
        <taxon>Sphingomonadaceae</taxon>
        <taxon>Tardibacter</taxon>
    </lineage>
</organism>
<dbReference type="KEGG" id="sphj:BSL82_18355"/>
<dbReference type="EMBL" id="CP018223">
    <property type="protein sequence ID" value="API61403.1"/>
    <property type="molecule type" value="Genomic_DNA"/>
</dbReference>
<dbReference type="OrthoDB" id="9776438at2"/>
<dbReference type="PANTHER" id="PTHR43244">
    <property type="match status" value="1"/>
</dbReference>
<geneLocation type="plasmid" evidence="3">
    <name>phsl2</name>
</geneLocation>
<keyword evidence="2" id="KW-0614">Plasmid</keyword>
<evidence type="ECO:0000313" key="2">
    <source>
        <dbReference type="EMBL" id="API61403.1"/>
    </source>
</evidence>
<accession>A0A1L4A0J8</accession>
<evidence type="ECO:0000313" key="3">
    <source>
        <dbReference type="Proteomes" id="UP000182063"/>
    </source>
</evidence>
<dbReference type="GO" id="GO:0016705">
    <property type="term" value="F:oxidoreductase activity, acting on paired donors, with incorporation or reduction of molecular oxygen"/>
    <property type="evidence" value="ECO:0007669"/>
    <property type="project" value="InterPro"/>
</dbReference>
<protein>
    <recommendedName>
        <fullName evidence="1">Luciferase-like domain-containing protein</fullName>
    </recommendedName>
</protein>